<sequence length="79" mass="9300">IYNTIEDLNRESRRCCENPKGKFNRAGGCRKASSNFKSMPQHRPVSVDGRSRTSDEEEEEEEEEPEIFFYSRRNDRANL</sequence>
<keyword evidence="3" id="KW-1185">Reference proteome</keyword>
<comment type="caution">
    <text evidence="2">The sequence shown here is derived from an EMBL/GenBank/DDBJ whole genome shotgun (WGS) entry which is preliminary data.</text>
</comment>
<reference evidence="2" key="1">
    <citation type="submission" date="2020-07" db="EMBL/GenBank/DDBJ databases">
        <authorList>
            <person name="Nazaruddin N."/>
        </authorList>
    </citation>
    <scope>NUCLEOTIDE SEQUENCE</scope>
</reference>
<name>A0A6V7HH75_9HYME</name>
<dbReference type="Proteomes" id="UP000752696">
    <property type="component" value="Unassembled WGS sequence"/>
</dbReference>
<dbReference type="AlphaFoldDB" id="A0A6V7HH75"/>
<accession>A0A6V7HH75</accession>
<dbReference type="EMBL" id="CAJDYZ010011837">
    <property type="protein sequence ID" value="CAD1480118.1"/>
    <property type="molecule type" value="Genomic_DNA"/>
</dbReference>
<feature type="non-terminal residue" evidence="2">
    <location>
        <position position="79"/>
    </location>
</feature>
<feature type="region of interest" description="Disordered" evidence="1">
    <location>
        <begin position="25"/>
        <end position="79"/>
    </location>
</feature>
<feature type="compositionally biased region" description="Acidic residues" evidence="1">
    <location>
        <begin position="55"/>
        <end position="66"/>
    </location>
</feature>
<evidence type="ECO:0000313" key="2">
    <source>
        <dbReference type="EMBL" id="CAD1480118.1"/>
    </source>
</evidence>
<gene>
    <name evidence="2" type="ORF">MHI_LOCUS897524</name>
</gene>
<evidence type="ECO:0000256" key="1">
    <source>
        <dbReference type="SAM" id="MobiDB-lite"/>
    </source>
</evidence>
<protein>
    <submittedName>
        <fullName evidence="2">Uncharacterized protein</fullName>
    </submittedName>
</protein>
<proteinExistence type="predicted"/>
<feature type="non-terminal residue" evidence="2">
    <location>
        <position position="1"/>
    </location>
</feature>
<evidence type="ECO:0000313" key="3">
    <source>
        <dbReference type="Proteomes" id="UP000752696"/>
    </source>
</evidence>
<organism evidence="2 3">
    <name type="scientific">Heterotrigona itama</name>
    <dbReference type="NCBI Taxonomy" id="395501"/>
    <lineage>
        <taxon>Eukaryota</taxon>
        <taxon>Metazoa</taxon>
        <taxon>Ecdysozoa</taxon>
        <taxon>Arthropoda</taxon>
        <taxon>Hexapoda</taxon>
        <taxon>Insecta</taxon>
        <taxon>Pterygota</taxon>
        <taxon>Neoptera</taxon>
        <taxon>Endopterygota</taxon>
        <taxon>Hymenoptera</taxon>
        <taxon>Apocrita</taxon>
        <taxon>Aculeata</taxon>
        <taxon>Apoidea</taxon>
        <taxon>Anthophila</taxon>
        <taxon>Apidae</taxon>
        <taxon>Heterotrigona</taxon>
    </lineage>
</organism>